<dbReference type="EMBL" id="UGSC01000001">
    <property type="protein sequence ID" value="SUA63479.1"/>
    <property type="molecule type" value="Genomic_DNA"/>
</dbReference>
<dbReference type="Gene3D" id="1.20.1740.10">
    <property type="entry name" value="Amino acid/polyamine transporter I"/>
    <property type="match status" value="1"/>
</dbReference>
<accession>A0A378XS72</accession>
<evidence type="ECO:0000256" key="6">
    <source>
        <dbReference type="ARBA" id="ARBA00022989"/>
    </source>
</evidence>
<feature type="transmembrane region" description="Helical" evidence="8">
    <location>
        <begin position="93"/>
        <end position="113"/>
    </location>
</feature>
<reference evidence="9 10" key="1">
    <citation type="submission" date="2018-06" db="EMBL/GenBank/DDBJ databases">
        <authorList>
            <consortium name="Pathogen Informatics"/>
            <person name="Doyle S."/>
        </authorList>
    </citation>
    <scope>NUCLEOTIDE SEQUENCE [LARGE SCALE GENOMIC DNA]</scope>
    <source>
        <strain evidence="9 10">NCTC10343</strain>
    </source>
</reference>
<dbReference type="PANTHER" id="PTHR34975">
    <property type="entry name" value="SPORE GERMINATION PROTEIN A2"/>
    <property type="match status" value="1"/>
</dbReference>
<evidence type="ECO:0000256" key="4">
    <source>
        <dbReference type="ARBA" id="ARBA00022544"/>
    </source>
</evidence>
<protein>
    <submittedName>
        <fullName evidence="9">Spore germination protein yndE</fullName>
    </submittedName>
</protein>
<evidence type="ECO:0000256" key="2">
    <source>
        <dbReference type="ARBA" id="ARBA00007998"/>
    </source>
</evidence>
<comment type="similarity">
    <text evidence="2">Belongs to the amino acid-polyamine-organocation (APC) superfamily. Spore germination protein (SGP) (TC 2.A.3.9) family.</text>
</comment>
<evidence type="ECO:0000256" key="1">
    <source>
        <dbReference type="ARBA" id="ARBA00004141"/>
    </source>
</evidence>
<feature type="transmembrane region" description="Helical" evidence="8">
    <location>
        <begin position="160"/>
        <end position="180"/>
    </location>
</feature>
<feature type="transmembrane region" description="Helical" evidence="8">
    <location>
        <begin position="53"/>
        <end position="72"/>
    </location>
</feature>
<gene>
    <name evidence="9" type="primary">yndE5</name>
    <name evidence="9" type="ORF">NCTC10343_00672</name>
</gene>
<evidence type="ECO:0000256" key="3">
    <source>
        <dbReference type="ARBA" id="ARBA00022448"/>
    </source>
</evidence>
<keyword evidence="3" id="KW-0813">Transport</keyword>
<evidence type="ECO:0000313" key="9">
    <source>
        <dbReference type="EMBL" id="SUA63479.1"/>
    </source>
</evidence>
<dbReference type="InterPro" id="IPR004761">
    <property type="entry name" value="Spore_GerAB"/>
</dbReference>
<dbReference type="NCBIfam" id="TIGR00912">
    <property type="entry name" value="2A0309"/>
    <property type="match status" value="1"/>
</dbReference>
<name>A0A378XS72_PAEPO</name>
<dbReference type="Pfam" id="PF03845">
    <property type="entry name" value="Spore_permease"/>
    <property type="match status" value="1"/>
</dbReference>
<feature type="transmembrane region" description="Helical" evidence="8">
    <location>
        <begin position="318"/>
        <end position="335"/>
    </location>
</feature>
<feature type="transmembrane region" description="Helical" evidence="8">
    <location>
        <begin position="232"/>
        <end position="254"/>
    </location>
</feature>
<evidence type="ECO:0000256" key="8">
    <source>
        <dbReference type="SAM" id="Phobius"/>
    </source>
</evidence>
<feature type="transmembrane region" description="Helical" evidence="8">
    <location>
        <begin position="200"/>
        <end position="220"/>
    </location>
</feature>
<feature type="transmembrane region" description="Helical" evidence="8">
    <location>
        <begin position="347"/>
        <end position="368"/>
    </location>
</feature>
<evidence type="ECO:0000313" key="10">
    <source>
        <dbReference type="Proteomes" id="UP000254400"/>
    </source>
</evidence>
<sequence length="377" mass="42166">MMPNNEGGATVFKRSDDKITTKQGAVFLTNTVLGAGILTLPRGVTEQVQTPDAWLSVLIGGGIVIFVVWIMVKLSQQFPGKTVYQYSRRIVGTIPGGILSVLLILYFIIIAGFEIRVLAEVTMFFLLEGTPVWAIVIPFIWVGSYLVFGGINPIARLYQIVLPISLFFLLFCFLFSLRIFEIDHLRPVLSDGIFPVIKGLKSTILVFSGCEVVMTLVAFLQHPEKAFKAMVVGISIPLVLYFLTVVMVIGGLSVDSTVTSTWPTINLMRSFEIPGFLFERLEFPLLVIWVMQMFCNFCSFFFNASLGVSEVFGLKYRYAIFGLIPLIFISTMTPVRMTEVFSLGDEIGYMGIVLFFLIPVFLSIVFMIRKKGLKQNV</sequence>
<keyword evidence="5 8" id="KW-0812">Transmembrane</keyword>
<dbReference type="Proteomes" id="UP000254400">
    <property type="component" value="Unassembled WGS sequence"/>
</dbReference>
<dbReference type="PANTHER" id="PTHR34975:SF2">
    <property type="entry name" value="SPORE GERMINATION PROTEIN A2"/>
    <property type="match status" value="1"/>
</dbReference>
<organism evidence="9 10">
    <name type="scientific">Paenibacillus polymyxa</name>
    <name type="common">Bacillus polymyxa</name>
    <dbReference type="NCBI Taxonomy" id="1406"/>
    <lineage>
        <taxon>Bacteria</taxon>
        <taxon>Bacillati</taxon>
        <taxon>Bacillota</taxon>
        <taxon>Bacilli</taxon>
        <taxon>Bacillales</taxon>
        <taxon>Paenibacillaceae</taxon>
        <taxon>Paenibacillus</taxon>
    </lineage>
</organism>
<feature type="transmembrane region" description="Helical" evidence="8">
    <location>
        <begin position="24"/>
        <end position="41"/>
    </location>
</feature>
<feature type="transmembrane region" description="Helical" evidence="8">
    <location>
        <begin position="125"/>
        <end position="148"/>
    </location>
</feature>
<proteinExistence type="inferred from homology"/>
<feature type="transmembrane region" description="Helical" evidence="8">
    <location>
        <begin position="286"/>
        <end position="306"/>
    </location>
</feature>
<keyword evidence="7 8" id="KW-0472">Membrane</keyword>
<evidence type="ECO:0000256" key="7">
    <source>
        <dbReference type="ARBA" id="ARBA00023136"/>
    </source>
</evidence>
<comment type="subcellular location">
    <subcellularLocation>
        <location evidence="1">Membrane</location>
        <topology evidence="1">Multi-pass membrane protein</topology>
    </subcellularLocation>
</comment>
<keyword evidence="4" id="KW-0309">Germination</keyword>
<keyword evidence="6 8" id="KW-1133">Transmembrane helix</keyword>
<dbReference type="AlphaFoldDB" id="A0A378XS72"/>
<evidence type="ECO:0000256" key="5">
    <source>
        <dbReference type="ARBA" id="ARBA00022692"/>
    </source>
</evidence>
<dbReference type="GO" id="GO:0016020">
    <property type="term" value="C:membrane"/>
    <property type="evidence" value="ECO:0007669"/>
    <property type="project" value="UniProtKB-SubCell"/>
</dbReference>
<dbReference type="GO" id="GO:0009847">
    <property type="term" value="P:spore germination"/>
    <property type="evidence" value="ECO:0007669"/>
    <property type="project" value="InterPro"/>
</dbReference>